<comment type="caution">
    <text evidence="1">The sequence shown here is derived from an EMBL/GenBank/DDBJ whole genome shotgun (WGS) entry which is preliminary data.</text>
</comment>
<reference evidence="1 2" key="1">
    <citation type="journal article" date="2020" name="FEMS Microbiol. Ecol.">
        <title>Temporal dynamics of bacterial communities during seed development and maturation.</title>
        <authorList>
            <person name="Chesneau G."/>
            <person name="Torres-Cortes G."/>
            <person name="Briand M."/>
            <person name="Darrasse A."/>
            <person name="Preveaux A."/>
            <person name="Marais C."/>
            <person name="Jacques M.A."/>
            <person name="Shade A."/>
            <person name="Barret M."/>
        </authorList>
    </citation>
    <scope>NUCLEOTIDE SEQUENCE [LARGE SCALE GENOMIC DNA]</scope>
    <source>
        <strain evidence="1 2">CFBP13723</strain>
    </source>
</reference>
<sequence length="166" mass="18437">MNRNGELCCQHVRWGWSPVWSMGTRPPLTHLPLEIVMRSKVFDRMRSTGRAVVAMDGWFDFSLDNTSSGAGRFTYKRPRGGDPTYLAALAQVSESPSGCNGLVLVTYGGGGASGPLQLLALDRDSAMRWLDPSLDWQQALELASRNSDADQTFETVAVRQRFNVRR</sequence>
<organism evidence="1 2">
    <name type="scientific">Pseudomonas lutea</name>
    <dbReference type="NCBI Taxonomy" id="243924"/>
    <lineage>
        <taxon>Bacteria</taxon>
        <taxon>Pseudomonadati</taxon>
        <taxon>Pseudomonadota</taxon>
        <taxon>Gammaproteobacteria</taxon>
        <taxon>Pseudomonadales</taxon>
        <taxon>Pseudomonadaceae</taxon>
        <taxon>Pseudomonas</taxon>
    </lineage>
</organism>
<dbReference type="Gene3D" id="3.90.1680.10">
    <property type="entry name" value="SOS response associated peptidase-like"/>
    <property type="match status" value="1"/>
</dbReference>
<evidence type="ECO:0000313" key="2">
    <source>
        <dbReference type="Proteomes" id="UP000625247"/>
    </source>
</evidence>
<protein>
    <submittedName>
        <fullName evidence="1">SOS response-associated peptidase family protein</fullName>
    </submittedName>
</protein>
<keyword evidence="2" id="KW-1185">Reference proteome</keyword>
<dbReference type="SUPFAM" id="SSF143081">
    <property type="entry name" value="BB1717-like"/>
    <property type="match status" value="1"/>
</dbReference>
<dbReference type="InterPro" id="IPR003738">
    <property type="entry name" value="SRAP"/>
</dbReference>
<proteinExistence type="predicted"/>
<accession>A0ABR9ACI3</accession>
<gene>
    <name evidence="1" type="ORF">IFT62_21705</name>
</gene>
<dbReference type="Pfam" id="PF02586">
    <property type="entry name" value="SRAP"/>
    <property type="match status" value="1"/>
</dbReference>
<dbReference type="InterPro" id="IPR036590">
    <property type="entry name" value="SRAP-like"/>
</dbReference>
<dbReference type="EMBL" id="JACYNP010000012">
    <property type="protein sequence ID" value="MBD8123822.1"/>
    <property type="molecule type" value="Genomic_DNA"/>
</dbReference>
<name>A0ABR9ACI3_9PSED</name>
<evidence type="ECO:0000313" key="1">
    <source>
        <dbReference type="EMBL" id="MBD8123822.1"/>
    </source>
</evidence>
<dbReference type="Proteomes" id="UP000625247">
    <property type="component" value="Unassembled WGS sequence"/>
</dbReference>